<dbReference type="GO" id="GO:0008193">
    <property type="term" value="F:tRNA guanylyltransferase activity"/>
    <property type="evidence" value="ECO:0007669"/>
    <property type="project" value="InterPro"/>
</dbReference>
<dbReference type="PaxDb" id="79929-MTBMA_c13580"/>
<organism evidence="2 3">
    <name type="scientific">Methanothermobacter marburgensis (strain ATCC BAA-927 / DSM 2133 / JCM 14651 / NBRC 100331 / OCM 82 / Marburg)</name>
    <name type="common">Methanobacterium thermoautotrophicum</name>
    <dbReference type="NCBI Taxonomy" id="79929"/>
    <lineage>
        <taxon>Archaea</taxon>
        <taxon>Methanobacteriati</taxon>
        <taxon>Methanobacteriota</taxon>
        <taxon>Methanomada group</taxon>
        <taxon>Methanobacteria</taxon>
        <taxon>Methanobacteriales</taxon>
        <taxon>Methanobacteriaceae</taxon>
        <taxon>Methanothermobacter</taxon>
    </lineage>
</organism>
<reference key="1">
    <citation type="submission" date="2009-08" db="EMBL/GenBank/DDBJ databases">
        <title>The genome sequence of Methanothermobacter marburgensis.</title>
        <authorList>
            <person name="Kaster A."/>
            <person name="Seedorf H."/>
            <person name="Goenrich M."/>
            <person name="Wiezer A."/>
            <person name="Liesegang H."/>
            <person name="Thauer R."/>
            <person name="Gottschalk G."/>
        </authorList>
    </citation>
    <scope>NUCLEOTIDE SEQUENCE</scope>
    <source>
        <strain>Marburg</strain>
    </source>
</reference>
<dbReference type="GeneID" id="77400134"/>
<dbReference type="KEGG" id="mmg:MTBMA_c13580"/>
<dbReference type="Proteomes" id="UP000000345">
    <property type="component" value="Chromosome"/>
</dbReference>
<dbReference type="PATRIC" id="fig|79929.8.peg.1322"/>
<dbReference type="GO" id="GO:0000287">
    <property type="term" value="F:magnesium ion binding"/>
    <property type="evidence" value="ECO:0007669"/>
    <property type="project" value="InterPro"/>
</dbReference>
<dbReference type="InterPro" id="IPR038469">
    <property type="entry name" value="tRNAHis_GuaTrfase_Thg1_sf"/>
</dbReference>
<keyword evidence="3" id="KW-1185">Reference proteome</keyword>
<dbReference type="HOGENOM" id="CLU_044271_3_1_2"/>
<dbReference type="GO" id="GO:0006400">
    <property type="term" value="P:tRNA modification"/>
    <property type="evidence" value="ECO:0007669"/>
    <property type="project" value="InterPro"/>
</dbReference>
<sequence>MREHEVYSNLRVPPSSRIVLRLDGRGFHRLTAKAGFRRPYDDVFRDIMVSACLEIMNEFSPSFIYTFSDEINVLLDSVPFSGRVEKLDSVFPAFASSSFTIGAVSRGLSLDKPVSFDCRVIPLGREVVWEYFRSRQDEAWRNCLNSYAYWTLRDEMDRDDAARTLNGMKSDSLHELLFERGLNISEVPAWQRRGIGVYRAPVKVRGYNPLTERVVSAVRMRVKVDMELPLFTEGFFEGLQGFKEHNGSESA</sequence>
<dbReference type="STRING" id="79929.MTBMA_c13580"/>
<dbReference type="InterPro" id="IPR007537">
    <property type="entry name" value="tRNAHis_GuaTrfase_Thg1"/>
</dbReference>
<dbReference type="PANTHER" id="PTHR12729">
    <property type="entry name" value="TRNA(HIS) GUANYLYLTRANSFERASE-RELATED"/>
    <property type="match status" value="1"/>
</dbReference>
<dbReference type="AlphaFoldDB" id="D9PXJ7"/>
<gene>
    <name evidence="2" type="ordered locus">MTBMA_c13580</name>
</gene>
<evidence type="ECO:0000259" key="1">
    <source>
        <dbReference type="Pfam" id="PF04446"/>
    </source>
</evidence>
<dbReference type="OrthoDB" id="24661at2157"/>
<name>D9PXJ7_METTM</name>
<evidence type="ECO:0000313" key="3">
    <source>
        <dbReference type="Proteomes" id="UP000000345"/>
    </source>
</evidence>
<dbReference type="Pfam" id="PF04446">
    <property type="entry name" value="Thg1"/>
    <property type="match status" value="1"/>
</dbReference>
<reference evidence="2 3" key="2">
    <citation type="journal article" date="2010" name="J. Bacteriol.">
        <title>Complete genome sequence of Methanothermobacter marburgensis, a methanoarchaeon model organism.</title>
        <authorList>
            <person name="Liesegang H."/>
            <person name="Kaster A.K."/>
            <person name="Wiezer A."/>
            <person name="Goenrich M."/>
            <person name="Wollherr A."/>
            <person name="Seedorf H."/>
            <person name="Gottschalk G."/>
            <person name="Thauer R.K."/>
        </authorList>
    </citation>
    <scope>NUCLEOTIDE SEQUENCE [LARGE SCALE GENOMIC DNA]</scope>
    <source>
        <strain evidence="3">ATCC BAA-927 / DSM 2133 / JCM 14651 / NBRC 100331 / OCM 82 / Marburg</strain>
    </source>
</reference>
<evidence type="ECO:0000313" key="2">
    <source>
        <dbReference type="EMBL" id="ADL58945.1"/>
    </source>
</evidence>
<dbReference type="PANTHER" id="PTHR12729:SF6">
    <property type="entry name" value="TRNA(HIS) GUANYLYLTRANSFERASE-RELATED"/>
    <property type="match status" value="1"/>
</dbReference>
<dbReference type="EMBL" id="CP001710">
    <property type="protein sequence ID" value="ADL58945.1"/>
    <property type="molecule type" value="Genomic_DNA"/>
</dbReference>
<dbReference type="RefSeq" id="WP_013296157.1">
    <property type="nucleotide sequence ID" value="NC_014408.1"/>
</dbReference>
<accession>D9PXJ7</accession>
<dbReference type="GeneID" id="9705067"/>
<proteinExistence type="predicted"/>
<dbReference type="Gene3D" id="3.30.70.3000">
    <property type="match status" value="1"/>
</dbReference>
<feature type="domain" description="tRNAHis guanylyltransferase catalytic" evidence="1">
    <location>
        <begin position="1"/>
        <end position="122"/>
    </location>
</feature>
<dbReference type="InterPro" id="IPR024956">
    <property type="entry name" value="tRNAHis_GuaTrfase_cat"/>
</dbReference>
<protein>
    <recommendedName>
        <fullName evidence="1">tRNAHis guanylyltransferase catalytic domain-containing protein</fullName>
    </recommendedName>
</protein>